<evidence type="ECO:0000313" key="2">
    <source>
        <dbReference type="EMBL" id="CRK17820.1"/>
    </source>
</evidence>
<organism evidence="2 3">
    <name type="scientific">Verticillium longisporum</name>
    <name type="common">Verticillium dahliae var. longisporum</name>
    <dbReference type="NCBI Taxonomy" id="100787"/>
    <lineage>
        <taxon>Eukaryota</taxon>
        <taxon>Fungi</taxon>
        <taxon>Dikarya</taxon>
        <taxon>Ascomycota</taxon>
        <taxon>Pezizomycotina</taxon>
        <taxon>Sordariomycetes</taxon>
        <taxon>Hypocreomycetidae</taxon>
        <taxon>Glomerellales</taxon>
        <taxon>Plectosphaerellaceae</taxon>
        <taxon>Verticillium</taxon>
    </lineage>
</organism>
<dbReference type="EMBL" id="CVQH01008890">
    <property type="protein sequence ID" value="CRK17820.1"/>
    <property type="molecule type" value="Genomic_DNA"/>
</dbReference>
<evidence type="ECO:0000313" key="3">
    <source>
        <dbReference type="Proteomes" id="UP000044602"/>
    </source>
</evidence>
<protein>
    <submittedName>
        <fullName evidence="2">Uncharacterized protein</fullName>
    </submittedName>
</protein>
<gene>
    <name evidence="2" type="ORF">BN1708_003096</name>
</gene>
<name>A0A0G4L818_VERLO</name>
<sequence length="118" mass="13027">MFQFKWTSLHLHKPHMEGVQIRGARRSQACQGAISQDRAGGYQKHGTSSPFPPTWYASRGVLPYPGITWSFRTRTRPSSLASGAKLNTILGQPLSQPNASRPKLPVSPADFDPDRLLA</sequence>
<feature type="compositionally biased region" description="Polar residues" evidence="1">
    <location>
        <begin position="89"/>
        <end position="99"/>
    </location>
</feature>
<dbReference type="AlphaFoldDB" id="A0A0G4L818"/>
<evidence type="ECO:0000256" key="1">
    <source>
        <dbReference type="SAM" id="MobiDB-lite"/>
    </source>
</evidence>
<reference evidence="2 3" key="1">
    <citation type="submission" date="2015-05" db="EMBL/GenBank/DDBJ databases">
        <authorList>
            <person name="Wang D.B."/>
            <person name="Wang M."/>
        </authorList>
    </citation>
    <scope>NUCLEOTIDE SEQUENCE [LARGE SCALE GENOMIC DNA]</scope>
    <source>
        <strain evidence="2">VL1</strain>
    </source>
</reference>
<proteinExistence type="predicted"/>
<feature type="region of interest" description="Disordered" evidence="1">
    <location>
        <begin position="89"/>
        <end position="118"/>
    </location>
</feature>
<accession>A0A0G4L818</accession>
<dbReference type="Proteomes" id="UP000044602">
    <property type="component" value="Unassembled WGS sequence"/>
</dbReference>
<keyword evidence="3" id="KW-1185">Reference proteome</keyword>